<protein>
    <submittedName>
        <fullName evidence="3">MazG nucleotide pyrophosphohydrolase domain</fullName>
    </submittedName>
</protein>
<dbReference type="InterPro" id="IPR004518">
    <property type="entry name" value="MazG-like_dom"/>
</dbReference>
<dbReference type="Proteomes" id="UP000095544">
    <property type="component" value="Unassembled WGS sequence"/>
</dbReference>
<name>A0A174LGL1_9FIRM</name>
<dbReference type="OrthoDB" id="9791898at2"/>
<keyword evidence="1" id="KW-0175">Coiled coil</keyword>
<dbReference type="EMBL" id="CYZU01000067">
    <property type="protein sequence ID" value="CUP21218.1"/>
    <property type="molecule type" value="Genomic_DNA"/>
</dbReference>
<proteinExistence type="predicted"/>
<dbReference type="Pfam" id="PF03819">
    <property type="entry name" value="MazG"/>
    <property type="match status" value="1"/>
</dbReference>
<dbReference type="GO" id="GO:0016787">
    <property type="term" value="F:hydrolase activity"/>
    <property type="evidence" value="ECO:0007669"/>
    <property type="project" value="UniProtKB-KW"/>
</dbReference>
<dbReference type="PANTHER" id="PTHR42702">
    <property type="entry name" value="NUCLEOTIDE PYROPHOSPHOHYDROLASE"/>
    <property type="match status" value="1"/>
</dbReference>
<gene>
    <name evidence="3" type="ORF">ERS852491_04559</name>
</gene>
<evidence type="ECO:0000256" key="1">
    <source>
        <dbReference type="SAM" id="Coils"/>
    </source>
</evidence>
<evidence type="ECO:0000259" key="2">
    <source>
        <dbReference type="Pfam" id="PF03819"/>
    </source>
</evidence>
<evidence type="ECO:0000313" key="4">
    <source>
        <dbReference type="Proteomes" id="UP000095544"/>
    </source>
</evidence>
<dbReference type="Gene3D" id="1.10.287.1080">
    <property type="entry name" value="MazG-like"/>
    <property type="match status" value="1"/>
</dbReference>
<evidence type="ECO:0000313" key="3">
    <source>
        <dbReference type="EMBL" id="CUP21218.1"/>
    </source>
</evidence>
<reference evidence="3 4" key="1">
    <citation type="submission" date="2015-09" db="EMBL/GenBank/DDBJ databases">
        <authorList>
            <consortium name="Pathogen Informatics"/>
        </authorList>
    </citation>
    <scope>NUCLEOTIDE SEQUENCE [LARGE SCALE GENOMIC DNA]</scope>
    <source>
        <strain evidence="3 4">2789STDY5834876</strain>
    </source>
</reference>
<keyword evidence="3" id="KW-0378">Hydrolase</keyword>
<dbReference type="AlphaFoldDB" id="A0A174LGL1"/>
<accession>A0A174LGL1</accession>
<feature type="coiled-coil region" evidence="1">
    <location>
        <begin position="36"/>
        <end position="63"/>
    </location>
</feature>
<organism evidence="3 4">
    <name type="scientific">Faecalicatena contorta</name>
    <dbReference type="NCBI Taxonomy" id="39482"/>
    <lineage>
        <taxon>Bacteria</taxon>
        <taxon>Bacillati</taxon>
        <taxon>Bacillota</taxon>
        <taxon>Clostridia</taxon>
        <taxon>Lachnospirales</taxon>
        <taxon>Lachnospiraceae</taxon>
        <taxon>Faecalicatena</taxon>
    </lineage>
</organism>
<dbReference type="SUPFAM" id="SSF101386">
    <property type="entry name" value="all-alpha NTP pyrophosphatases"/>
    <property type="match status" value="1"/>
</dbReference>
<dbReference type="STRING" id="39482.ERS852491_04559"/>
<dbReference type="RefSeq" id="WP_050639799.1">
    <property type="nucleotide sequence ID" value="NZ_CABKUE010000007.1"/>
</dbReference>
<sequence length="117" mass="13711">MNNKQKKLFDEICKSQSLNDIQKYTENILEIRGFNIQSAQDKMLLLTEEIGELAKAIRKAETRISIDYDKIENYSSIESEVADVFIVLMSLCNVLNINLYNSFIDKEKENIERVWKK</sequence>
<feature type="domain" description="NTP pyrophosphohydrolase MazG-like" evidence="2">
    <location>
        <begin position="37"/>
        <end position="101"/>
    </location>
</feature>
<dbReference type="PANTHER" id="PTHR42702:SF1">
    <property type="entry name" value="REGULATORY PROTEIN FOR BETA-LACTAMASE"/>
    <property type="match status" value="1"/>
</dbReference>